<dbReference type="InterPro" id="IPR036318">
    <property type="entry name" value="FAD-bd_PCMH-like_sf"/>
</dbReference>
<dbReference type="InterPro" id="IPR006094">
    <property type="entry name" value="Oxid_FAD_bind_N"/>
</dbReference>
<dbReference type="SUPFAM" id="SSF46548">
    <property type="entry name" value="alpha-helical ferredoxin"/>
    <property type="match status" value="1"/>
</dbReference>
<comment type="cofactor">
    <cofactor evidence="1">
        <name>FAD</name>
        <dbReference type="ChEBI" id="CHEBI:57692"/>
    </cofactor>
</comment>
<dbReference type="AlphaFoldDB" id="A0AAD1KQE4"/>
<dbReference type="InterPro" id="IPR017900">
    <property type="entry name" value="4Fe4S_Fe_S_CS"/>
</dbReference>
<keyword evidence="5" id="KW-0274">FAD</keyword>
<evidence type="ECO:0000313" key="13">
    <source>
        <dbReference type="EMBL" id="BCY25532.1"/>
    </source>
</evidence>
<dbReference type="GO" id="GO:1903457">
    <property type="term" value="P:lactate catabolic process"/>
    <property type="evidence" value="ECO:0007669"/>
    <property type="project" value="TreeGrafter"/>
</dbReference>
<evidence type="ECO:0000259" key="11">
    <source>
        <dbReference type="PROSITE" id="PS51379"/>
    </source>
</evidence>
<dbReference type="Pfam" id="PF13183">
    <property type="entry name" value="Fer4_8"/>
    <property type="match status" value="1"/>
</dbReference>
<reference evidence="13" key="1">
    <citation type="submission" date="2021-06" db="EMBL/GenBank/DDBJ databases">
        <title>Genome sequence of Cutibacterium modestum strain KB17-24694.</title>
        <authorList>
            <person name="Dekio I."/>
            <person name="Asahina A."/>
            <person name="Nishida M."/>
        </authorList>
    </citation>
    <scope>NUCLEOTIDE SEQUENCE</scope>
    <source>
        <strain evidence="13">KB17-24694</strain>
    </source>
</reference>
<keyword evidence="3" id="KW-0285">Flavoprotein</keyword>
<dbReference type="EMBL" id="AP024747">
    <property type="protein sequence ID" value="BCY25532.1"/>
    <property type="molecule type" value="Genomic_DNA"/>
</dbReference>
<feature type="domain" description="FAD-binding PCMH-type" evidence="12">
    <location>
        <begin position="43"/>
        <end position="270"/>
    </location>
</feature>
<evidence type="ECO:0000256" key="7">
    <source>
        <dbReference type="ARBA" id="ARBA00023002"/>
    </source>
</evidence>
<dbReference type="GO" id="GO:0071949">
    <property type="term" value="F:FAD binding"/>
    <property type="evidence" value="ECO:0007669"/>
    <property type="project" value="InterPro"/>
</dbReference>
<evidence type="ECO:0000256" key="9">
    <source>
        <dbReference type="ARBA" id="ARBA00023014"/>
    </source>
</evidence>
<dbReference type="PANTHER" id="PTHR11748">
    <property type="entry name" value="D-LACTATE DEHYDROGENASE"/>
    <property type="match status" value="1"/>
</dbReference>
<dbReference type="PANTHER" id="PTHR11748:SF111">
    <property type="entry name" value="D-LACTATE DEHYDROGENASE, MITOCHONDRIAL-RELATED"/>
    <property type="match status" value="1"/>
</dbReference>
<dbReference type="InterPro" id="IPR016167">
    <property type="entry name" value="FAD-bd_PCMH_sub1"/>
</dbReference>
<dbReference type="InterPro" id="IPR004113">
    <property type="entry name" value="FAD-bd_oxidored_4_C"/>
</dbReference>
<dbReference type="GO" id="GO:0051536">
    <property type="term" value="F:iron-sulfur cluster binding"/>
    <property type="evidence" value="ECO:0007669"/>
    <property type="project" value="UniProtKB-KW"/>
</dbReference>
<dbReference type="GO" id="GO:0046872">
    <property type="term" value="F:metal ion binding"/>
    <property type="evidence" value="ECO:0007669"/>
    <property type="project" value="UniProtKB-KW"/>
</dbReference>
<dbReference type="GO" id="GO:0008720">
    <property type="term" value="F:D-lactate dehydrogenase (NAD+) activity"/>
    <property type="evidence" value="ECO:0007669"/>
    <property type="project" value="TreeGrafter"/>
</dbReference>
<dbReference type="Gene3D" id="3.30.465.10">
    <property type="match status" value="1"/>
</dbReference>
<evidence type="ECO:0000256" key="2">
    <source>
        <dbReference type="ARBA" id="ARBA00008000"/>
    </source>
</evidence>
<name>A0AAD1KQE4_9ACTN</name>
<evidence type="ECO:0000256" key="6">
    <source>
        <dbReference type="ARBA" id="ARBA00022946"/>
    </source>
</evidence>
<dbReference type="InterPro" id="IPR016164">
    <property type="entry name" value="FAD-linked_Oxase-like_C"/>
</dbReference>
<keyword evidence="7" id="KW-0560">Oxidoreductase</keyword>
<dbReference type="PROSITE" id="PS51387">
    <property type="entry name" value="FAD_PCMH"/>
    <property type="match status" value="1"/>
</dbReference>
<keyword evidence="8" id="KW-0408">Iron</keyword>
<protein>
    <recommendedName>
        <fullName evidence="10">D-lactate dehydrogenase (cytochrome)</fullName>
        <ecNumber evidence="10">1.1.2.4</ecNumber>
    </recommendedName>
</protein>
<accession>A0AAD1KQE4</accession>
<keyword evidence="4" id="KW-0479">Metal-binding</keyword>
<dbReference type="Gene3D" id="3.30.70.2740">
    <property type="match status" value="1"/>
</dbReference>
<dbReference type="GO" id="GO:0004458">
    <property type="term" value="F:D-lactate dehydrogenase (cytochrome) activity"/>
    <property type="evidence" value="ECO:0007669"/>
    <property type="project" value="UniProtKB-EC"/>
</dbReference>
<dbReference type="SUPFAM" id="SSF56176">
    <property type="entry name" value="FAD-binding/transporter-associated domain-like"/>
    <property type="match status" value="1"/>
</dbReference>
<dbReference type="InterPro" id="IPR016169">
    <property type="entry name" value="FAD-bd_PCMH_sub2"/>
</dbReference>
<sequence>MNRGACSSLPPALLTDLLEALGESKVSQDPLDLAAVAPDASHYLLTPGALVRAGSTSDVAAAMAAAKRHRVAVNFRSGGTSLSGQGSTVGVMVDTRRSFRGIEVLDGGRKVRVQPGATIVAVNSVLARYGRKLGPDPASSVACTFGGVLADNSSGMSCGTVANSYRTLDSMVFVLASGTVIDTSDPQYEDKLAHDEPELVETLMALRDQCHEQSRADEIAFQFSRKNTMGYGLNAFLDYDTPAQILSHLMIGSEGTLGFISSAVMNTVKIMPNLATALLHFPTLDAATKALPALVESGVTVTELMDSSSLRLCRDDPANGHIIPPAPGSGDAALLVEYHCPDQQSRDEAVKAGNSVISGLNLVNEPTFTDDPAVRGPIWTLRNGLYAKVAGTRQSGQTALLEDIAVPIEALAGVCGDLQQLFGEHNYPESIIFGHAKDGNIHFLVVEDFRNKTGLDRYEKFTEDMVSLVLDTHGTLKAEHGTGRIMAPFAARQYGPDLYRIMRQIKESVDPTGVLNRGTIITDDPRLHLKEVKLTPTVQEEVDRCVECGYCEPVCPSRDLTLTPRQRIVIQRAIAQAQADGDEELATDLEEHATYSVVQTCAVDGMCQTNCPLHINTGDLVRRLRADHNPAAWQATWDLAAKGWGPSSWRQAPECQRSNLFPRQQPMSSPELPGPSWEPTASRKFPMSCLLVVNDAVPVTAVPRVDVPRWCICQPASTLCLAAPFQARRRPSSRSFPCSPRLGSE</sequence>
<dbReference type="InterPro" id="IPR017896">
    <property type="entry name" value="4Fe4S_Fe-S-bd"/>
</dbReference>
<evidence type="ECO:0000259" key="12">
    <source>
        <dbReference type="PROSITE" id="PS51387"/>
    </source>
</evidence>
<evidence type="ECO:0000256" key="8">
    <source>
        <dbReference type="ARBA" id="ARBA00023004"/>
    </source>
</evidence>
<dbReference type="InterPro" id="IPR016166">
    <property type="entry name" value="FAD-bd_PCMH"/>
</dbReference>
<keyword evidence="9" id="KW-0411">Iron-sulfur</keyword>
<dbReference type="PROSITE" id="PS00198">
    <property type="entry name" value="4FE4S_FER_1"/>
    <property type="match status" value="1"/>
</dbReference>
<evidence type="ECO:0000256" key="4">
    <source>
        <dbReference type="ARBA" id="ARBA00022723"/>
    </source>
</evidence>
<dbReference type="SUPFAM" id="SSF55103">
    <property type="entry name" value="FAD-linked oxidases, C-terminal domain"/>
    <property type="match status" value="1"/>
</dbReference>
<evidence type="ECO:0000256" key="10">
    <source>
        <dbReference type="ARBA" id="ARBA00038897"/>
    </source>
</evidence>
<dbReference type="Pfam" id="PF01565">
    <property type="entry name" value="FAD_binding_4"/>
    <property type="match status" value="1"/>
</dbReference>
<dbReference type="Pfam" id="PF02913">
    <property type="entry name" value="FAD-oxidase_C"/>
    <property type="match status" value="1"/>
</dbReference>
<dbReference type="PROSITE" id="PS51379">
    <property type="entry name" value="4FE4S_FER_2"/>
    <property type="match status" value="1"/>
</dbReference>
<gene>
    <name evidence="13" type="ORF">KB1_15220</name>
</gene>
<organism evidence="13 14">
    <name type="scientific">Cutibacterium modestum</name>
    <dbReference type="NCBI Taxonomy" id="2559073"/>
    <lineage>
        <taxon>Bacteria</taxon>
        <taxon>Bacillati</taxon>
        <taxon>Actinomycetota</taxon>
        <taxon>Actinomycetes</taxon>
        <taxon>Propionibacteriales</taxon>
        <taxon>Propionibacteriaceae</taxon>
        <taxon>Cutibacterium</taxon>
    </lineage>
</organism>
<dbReference type="EC" id="1.1.2.4" evidence="10"/>
<dbReference type="Proteomes" id="UP000825072">
    <property type="component" value="Chromosome 1"/>
</dbReference>
<proteinExistence type="inferred from homology"/>
<evidence type="ECO:0000256" key="3">
    <source>
        <dbReference type="ARBA" id="ARBA00022630"/>
    </source>
</evidence>
<dbReference type="Gene3D" id="3.30.43.10">
    <property type="entry name" value="Uridine Diphospho-n-acetylenolpyruvylglucosamine Reductase, domain 2"/>
    <property type="match status" value="1"/>
</dbReference>
<evidence type="ECO:0000256" key="1">
    <source>
        <dbReference type="ARBA" id="ARBA00001974"/>
    </source>
</evidence>
<evidence type="ECO:0000256" key="5">
    <source>
        <dbReference type="ARBA" id="ARBA00022827"/>
    </source>
</evidence>
<dbReference type="InterPro" id="IPR009051">
    <property type="entry name" value="Helical_ferredxn"/>
</dbReference>
<evidence type="ECO:0000313" key="14">
    <source>
        <dbReference type="Proteomes" id="UP000825072"/>
    </source>
</evidence>
<feature type="domain" description="4Fe-4S ferredoxin-type" evidence="11">
    <location>
        <begin position="534"/>
        <end position="565"/>
    </location>
</feature>
<keyword evidence="6" id="KW-0809">Transit peptide</keyword>
<dbReference type="Gene3D" id="1.10.1060.10">
    <property type="entry name" value="Alpha-helical ferredoxin"/>
    <property type="match status" value="1"/>
</dbReference>
<comment type="similarity">
    <text evidence="2">Belongs to the FAD-binding oxidoreductase/transferase type 4 family.</text>
</comment>